<dbReference type="EMBL" id="Z82243">
    <property type="status" value="NOT_ANNOTATED_CDS"/>
    <property type="molecule type" value="Genomic_DNA"/>
</dbReference>
<gene>
    <name evidence="1" type="primary">NUP50</name>
</gene>
<dbReference type="Ensembl" id="ENST00000417702.5">
    <property type="protein sequence ID" value="ENSP00000394450.1"/>
    <property type="gene ID" value="ENSG00000093000.20"/>
</dbReference>
<dbReference type="OpenTargets" id="ENSG00000093000"/>
<dbReference type="ChiTaRS" id="NUP50">
    <property type="organism name" value="human"/>
</dbReference>
<dbReference type="EMBL" id="AL008718">
    <property type="status" value="NOT_ANNOTATED_CDS"/>
    <property type="molecule type" value="Genomic_DNA"/>
</dbReference>
<reference evidence="1" key="5">
    <citation type="submission" date="2025-09" db="UniProtKB">
        <authorList>
            <consortium name="Ensembl"/>
        </authorList>
    </citation>
    <scope>IDENTIFICATION</scope>
</reference>
<dbReference type="VEuPathDB" id="HostDB:ENSG00000093000"/>
<dbReference type="GeneTree" id="ENSGT00440000035348"/>
<evidence type="ECO:0000313" key="1">
    <source>
        <dbReference type="Ensembl" id="ENSP00000394450.1"/>
    </source>
</evidence>
<sequence>MASEEVLK</sequence>
<accession>A0A0G2JI20</accession>
<dbReference type="Ensembl" id="ENST00000417702.5">
    <property type="protein sequence ID" value="ENSP00000394450.1"/>
    <property type="gene ID" value="ENSG00000093000.19"/>
</dbReference>
<dbReference type="OrthoDB" id="10062131at2759"/>
<evidence type="ECO:0000313" key="2">
    <source>
        <dbReference type="Proteomes" id="UP000005640"/>
    </source>
</evidence>
<organism evidence="1 2">
    <name type="scientific">Homo sapiens</name>
    <name type="common">Human</name>
    <dbReference type="NCBI Taxonomy" id="9606"/>
    <lineage>
        <taxon>Eukaryota</taxon>
        <taxon>Metazoa</taxon>
        <taxon>Chordata</taxon>
        <taxon>Craniata</taxon>
        <taxon>Vertebrata</taxon>
        <taxon>Euteleostomi</taxon>
        <taxon>Mammalia</taxon>
        <taxon>Eutheria</taxon>
        <taxon>Euarchontoglires</taxon>
        <taxon>Primates</taxon>
        <taxon>Haplorrhini</taxon>
        <taxon>Catarrhini</taxon>
        <taxon>Hominidae</taxon>
        <taxon>Homo</taxon>
    </lineage>
</organism>
<dbReference type="Proteomes" id="UP000005640">
    <property type="component" value="Chromosome 22"/>
</dbReference>
<reference evidence="1 2" key="1">
    <citation type="journal article" date="2001" name="Nature">
        <title>Initial sequencing and analysis of the human genome.</title>
        <authorList>
            <consortium name="International Human Genome Sequencing Consortium"/>
            <person name="Lander E.S."/>
            <person name="Linton L.M."/>
            <person name="Birren B."/>
            <person name="Nusbaum C."/>
            <person name="Zody M.C."/>
            <person name="Baldwin J."/>
            <person name="Devon K."/>
            <person name="Dewar K."/>
            <person name="Doyle M."/>
            <person name="FitzHugh W."/>
            <person name="Funke R."/>
            <person name="Gage D."/>
            <person name="Harris K."/>
            <person name="Heaford A."/>
            <person name="Howland J."/>
            <person name="Kann L."/>
            <person name="Lehoczky J."/>
            <person name="LeVine R."/>
            <person name="McEwan P."/>
            <person name="McKernan K."/>
            <person name="Meldrim J."/>
            <person name="Mesirov J.P."/>
            <person name="Miranda C."/>
            <person name="Morris W."/>
            <person name="Naylor J."/>
            <person name="Raymond C."/>
            <person name="Rosetti M."/>
            <person name="Santos R."/>
            <person name="Sheridan A."/>
            <person name="Sougnez C."/>
            <person name="Stange-Thomann N."/>
            <person name="Stojanovic N."/>
            <person name="Subramanian A."/>
            <person name="Wyman D."/>
            <person name="Rogers J."/>
            <person name="Sulston J."/>
            <person name="Ainscough R."/>
            <person name="Beck S."/>
            <person name="Bentley D."/>
            <person name="Burton J."/>
            <person name="Clee C."/>
            <person name="Carter N."/>
            <person name="Coulson A."/>
            <person name="Deadman R."/>
            <person name="Deloukas P."/>
            <person name="Dunham A."/>
            <person name="Dunham I."/>
            <person name="Durbin R."/>
            <person name="French L."/>
            <person name="Grafham D."/>
            <person name="Gregory S."/>
            <person name="Hubbard T."/>
            <person name="Humphray S."/>
            <person name="Hunt A."/>
            <person name="Jones M."/>
            <person name="Lloyd C."/>
            <person name="McMurray A."/>
            <person name="Matthews L."/>
            <person name="Mercer S."/>
            <person name="Milne S."/>
            <person name="Mullikin J.C."/>
            <person name="Mungall A."/>
            <person name="Plumb R."/>
            <person name="Ross M."/>
            <person name="Shownkeen R."/>
            <person name="Sims S."/>
            <person name="Waterston R.H."/>
            <person name="Wilson R.K."/>
            <person name="Hillier L.W."/>
            <person name="McPherson J.D."/>
            <person name="Marra M.A."/>
            <person name="Mardis E.R."/>
            <person name="Fulton L.A."/>
            <person name="Chinwalla A.T."/>
            <person name="Pepin K.H."/>
            <person name="Gish W.R."/>
            <person name="Chissoe S.L."/>
            <person name="Wendl M.C."/>
            <person name="Delehaunty K.D."/>
            <person name="Miner T.L."/>
            <person name="Delehaunty A."/>
            <person name="Kramer J.B."/>
            <person name="Cook L.L."/>
            <person name="Fulton R.S."/>
            <person name="Johnson D.L."/>
            <person name="Minx P.J."/>
            <person name="Clifton S.W."/>
            <person name="Hawkins T."/>
            <person name="Branscomb E."/>
            <person name="Predki P."/>
            <person name="Richardson P."/>
            <person name="Wenning S."/>
            <person name="Slezak T."/>
            <person name="Doggett N."/>
            <person name="Cheng J.F."/>
            <person name="Olsen A."/>
            <person name="Lucas S."/>
            <person name="Elkin C."/>
            <person name="Uberbacher E."/>
            <person name="Frazier M."/>
            <person name="Gibbs R.A."/>
            <person name="Muzny D.M."/>
            <person name="Scherer S.E."/>
            <person name="Bouck J.B."/>
            <person name="Sodergren E.J."/>
            <person name="Worley K.C."/>
            <person name="Rives C.M."/>
            <person name="Gorrell J.H."/>
            <person name="Metzker M.L."/>
            <person name="Naylor S.L."/>
            <person name="Kucherlapati R.S."/>
            <person name="Nelson D.L."/>
            <person name="Weinstock G.M."/>
            <person name="Sakaki Y."/>
            <person name="Fujiyama A."/>
            <person name="Hattori M."/>
            <person name="Yada T."/>
            <person name="Toyoda A."/>
            <person name="Itoh T."/>
            <person name="Kawagoe C."/>
            <person name="Watanabe H."/>
            <person name="Totoki Y."/>
            <person name="Taylor T."/>
            <person name="Weissenbach J."/>
            <person name="Heilig R."/>
            <person name="Saurin W."/>
            <person name="Artiguenave F."/>
            <person name="Brottier P."/>
            <person name="Bruls T."/>
            <person name="Pelletier E."/>
            <person name="Robert C."/>
            <person name="Wincker P."/>
            <person name="Smith D.R."/>
            <person name="Doucette-Stamm L."/>
            <person name="Rubenfield M."/>
            <person name="Weinstock K."/>
            <person name="Lee H.M."/>
            <person name="Dubois J."/>
            <person name="Rosenthal A."/>
            <person name="Platzer M."/>
            <person name="Nyakatura G."/>
            <person name="Taudien S."/>
            <person name="Rump A."/>
            <person name="Yang H."/>
            <person name="Yu J."/>
            <person name="Wang J."/>
            <person name="Huang G."/>
            <person name="Gu J."/>
            <person name="Hood L."/>
            <person name="Rowen L."/>
            <person name="Madan A."/>
            <person name="Qin S."/>
            <person name="Davis R.W."/>
            <person name="Federspiel N.A."/>
            <person name="Abola A.P."/>
            <person name="Proctor M.J."/>
            <person name="Myers R.M."/>
            <person name="Schmutz J."/>
            <person name="Dickson M."/>
            <person name="Grimwood J."/>
            <person name="Cox D.R."/>
            <person name="Olson M.V."/>
            <person name="Kaul R."/>
            <person name="Raymond C."/>
            <person name="Shimizu N."/>
            <person name="Kawasaki K."/>
            <person name="Minoshima S."/>
            <person name="Evans G.A."/>
            <person name="Athanasiou M."/>
            <person name="Schultz R."/>
            <person name="Roe B.A."/>
            <person name="Chen F."/>
            <person name="Pan H."/>
            <person name="Ramser J."/>
            <person name="Lehrach H."/>
            <person name="Reinhardt R."/>
            <person name="McCombie W.R."/>
            <person name="de la Bastide M."/>
            <person name="Dedhia N."/>
            <person name="Blocker H."/>
            <person name="Hornischer K."/>
            <person name="Nordsiek G."/>
            <person name="Agarwala R."/>
            <person name="Aravind L."/>
            <person name="Bailey J.A."/>
            <person name="Bateman A."/>
            <person name="Batzoglou S."/>
            <person name="Birney E."/>
            <person name="Bork P."/>
            <person name="Brown D.G."/>
            <person name="Burge C.B."/>
            <person name="Cerutti L."/>
            <person name="Chen H.C."/>
            <person name="Church D."/>
            <person name="Clamp M."/>
            <person name="Copley R.R."/>
            <person name="Doerks T."/>
            <person name="Eddy S.R."/>
            <person name="Eichler E.E."/>
            <person name="Furey T.S."/>
            <person name="Galagan J."/>
            <person name="Gilbert J.G."/>
            <person name="Harmon C."/>
            <person name="Hayashizaki Y."/>
            <person name="Haussler D."/>
            <person name="Hermjakob H."/>
            <person name="Hokamp K."/>
            <person name="Jang W."/>
            <person name="Johnson L.S."/>
            <person name="Jones T.A."/>
            <person name="Kasif S."/>
            <person name="Kaspryzk A."/>
            <person name="Kennedy S."/>
            <person name="Kent W.J."/>
            <person name="Kitts P."/>
            <person name="Koonin E.V."/>
            <person name="Korf I."/>
            <person name="Kulp D."/>
            <person name="Lancet D."/>
            <person name="Lowe T.M."/>
            <person name="McLysaght A."/>
            <person name="Mikkelsen T."/>
            <person name="Moran J.V."/>
            <person name="Mulder N."/>
            <person name="Pollara V.J."/>
            <person name="Ponting C.P."/>
            <person name="Schuler G."/>
            <person name="Schultz J."/>
            <person name="Slater G."/>
            <person name="Smit A.F."/>
            <person name="Stupka E."/>
            <person name="Szustakowski J."/>
            <person name="Thierry-Mieg D."/>
            <person name="Thierry-Mieg J."/>
            <person name="Wagner L."/>
            <person name="Wallis J."/>
            <person name="Wheeler R."/>
            <person name="Williams A."/>
            <person name="Wolf Y.I."/>
            <person name="Wolfe K.H."/>
            <person name="Yang S.P."/>
            <person name="Yeh R.F."/>
            <person name="Collins F."/>
            <person name="Guyer M.S."/>
            <person name="Peterson J."/>
            <person name="Felsenfeld A."/>
            <person name="Wetterstrand K.A."/>
            <person name="Patrinos A."/>
            <person name="Morgan M.J."/>
            <person name="de Jong P."/>
            <person name="Catanese J.J."/>
            <person name="Osoegawa K."/>
            <person name="Shizuya H."/>
            <person name="Choi S."/>
            <person name="Chen Y.J."/>
        </authorList>
    </citation>
    <scope>NUCLEOTIDE SEQUENCE [LARGE SCALE GENOMIC DNA]</scope>
</reference>
<protein>
    <submittedName>
        <fullName evidence="1">Nucleoporin 50</fullName>
    </submittedName>
</protein>
<reference evidence="1" key="4">
    <citation type="submission" date="2025-08" db="UniProtKB">
        <authorList>
            <consortium name="Ensembl"/>
        </authorList>
    </citation>
    <scope>IDENTIFICATION</scope>
</reference>
<name>A0A0G2JI20_HUMAN</name>
<dbReference type="Bgee" id="ENSG00000093000">
    <property type="expression patterns" value="Expressed in epithelium of nasopharynx and 213 other cell types or tissues"/>
</dbReference>
<dbReference type="ExpressionAtlas" id="A0A0G2JI20">
    <property type="expression patterns" value="baseline and differential"/>
</dbReference>
<dbReference type="Antibodypedia" id="27795">
    <property type="antibodies" value="371 antibodies from 33 providers"/>
</dbReference>
<reference evidence="1 2" key="2">
    <citation type="journal article" date="2004" name="Nature">
        <title>Finishing the euchromatic sequence of the human genome.</title>
        <authorList>
            <consortium name="International Human Genome Sequencing Consortium"/>
        </authorList>
    </citation>
    <scope>NUCLEOTIDE SEQUENCE [LARGE SCALE GENOMIC DNA]</scope>
</reference>
<feature type="non-terminal residue" evidence="1">
    <location>
        <position position="8"/>
    </location>
</feature>
<reference evidence="1 2" key="3">
    <citation type="journal article" date="2008" name="Genome Biol.">
        <title>Finishing the finished human chromosome 22 sequence.</title>
        <authorList>
            <person name="Cole C.G."/>
            <person name="McCann O.T."/>
            <person name="Collins J.E."/>
            <person name="Oliver K."/>
            <person name="Willey D."/>
            <person name="Gribble S.M."/>
            <person name="Yang F."/>
            <person name="McLaren K."/>
            <person name="Rogers J."/>
            <person name="Ning Z."/>
            <person name="Beare D.M."/>
            <person name="Dunham I."/>
        </authorList>
    </citation>
    <scope>NUCLEOTIDE SEQUENCE [LARGE SCALE GENOMIC DNA]</scope>
</reference>
<keyword evidence="2" id="KW-1185">Reference proteome</keyword>
<proteinExistence type="predicted"/>
<dbReference type="HGNC" id="HGNC:8065">
    <property type="gene designation" value="NUP50"/>
</dbReference>